<sequence length="250" mass="28223">MPNVERNALIELIDVLAEVDTSDKFVACMKGEMQRIVPHEWFICSVGRIGRNGIEPIHVVTHKFPDELFALISGSDPKVLDNPVLSRWWETRAPIAINFEDCSGSWPQVMAERAIKFDARNLLGHGQVDIGGAFVTYFSFHRIPQRLDRKQTLLLARIVPNLYAAFARAHPSFESAATVKRLNDGRGAELTPRQIEILEWLRQGKTNWEISVILGMSVDNVKYHVKQITRKLQVANRTQAVAEAASRSVI</sequence>
<dbReference type="SUPFAM" id="SSF46894">
    <property type="entry name" value="C-terminal effector domain of the bipartite response regulators"/>
    <property type="match status" value="1"/>
</dbReference>
<accession>A0A2D2D7G9</accession>
<dbReference type="PROSITE" id="PS50043">
    <property type="entry name" value="HTH_LUXR_2"/>
    <property type="match status" value="1"/>
</dbReference>
<dbReference type="PRINTS" id="PR00038">
    <property type="entry name" value="HTHLUXR"/>
</dbReference>
<dbReference type="GO" id="GO:0003677">
    <property type="term" value="F:DNA binding"/>
    <property type="evidence" value="ECO:0007669"/>
    <property type="project" value="UniProtKB-KW"/>
</dbReference>
<dbReference type="EMBL" id="CP023740">
    <property type="protein sequence ID" value="ATQ70960.1"/>
    <property type="molecule type" value="Genomic_DNA"/>
</dbReference>
<protein>
    <submittedName>
        <fullName evidence="5">Helix-turn-helix transcriptional regulator</fullName>
    </submittedName>
</protein>
<dbReference type="SMART" id="SM00421">
    <property type="entry name" value="HTH_LUXR"/>
    <property type="match status" value="1"/>
</dbReference>
<dbReference type="AlphaFoldDB" id="A0A2D2D7G9"/>
<name>A0A2D2D7G9_METT3</name>
<dbReference type="GO" id="GO:0006355">
    <property type="term" value="P:regulation of DNA-templated transcription"/>
    <property type="evidence" value="ECO:0007669"/>
    <property type="project" value="InterPro"/>
</dbReference>
<evidence type="ECO:0000256" key="3">
    <source>
        <dbReference type="ARBA" id="ARBA00023163"/>
    </source>
</evidence>
<gene>
    <name evidence="5" type="ORF">CQW49_23735</name>
</gene>
<feature type="domain" description="HTH luxR-type" evidence="4">
    <location>
        <begin position="183"/>
        <end position="248"/>
    </location>
</feature>
<dbReference type="Pfam" id="PF00196">
    <property type="entry name" value="GerE"/>
    <property type="match status" value="1"/>
</dbReference>
<dbReference type="Gene3D" id="1.10.10.10">
    <property type="entry name" value="Winged helix-like DNA-binding domain superfamily/Winged helix DNA-binding domain"/>
    <property type="match status" value="1"/>
</dbReference>
<dbReference type="PANTHER" id="PTHR44688">
    <property type="entry name" value="DNA-BINDING TRANSCRIPTIONAL ACTIVATOR DEVR_DOSR"/>
    <property type="match status" value="1"/>
</dbReference>
<proteinExistence type="predicted"/>
<keyword evidence="2" id="KW-0238">DNA-binding</keyword>
<dbReference type="InterPro" id="IPR016032">
    <property type="entry name" value="Sig_transdc_resp-reg_C-effctor"/>
</dbReference>
<evidence type="ECO:0000256" key="1">
    <source>
        <dbReference type="ARBA" id="ARBA00023015"/>
    </source>
</evidence>
<geneLocation type="plasmid" evidence="6">
    <name>pob3b3</name>
</geneLocation>
<organism evidence="5 6">
    <name type="scientific">Methylosinus trichosporium (strain ATCC 35070 / NCIMB 11131 / UNIQEM 75 / OB3b)</name>
    <dbReference type="NCBI Taxonomy" id="595536"/>
    <lineage>
        <taxon>Bacteria</taxon>
        <taxon>Pseudomonadati</taxon>
        <taxon>Pseudomonadota</taxon>
        <taxon>Alphaproteobacteria</taxon>
        <taxon>Hyphomicrobiales</taxon>
        <taxon>Methylocystaceae</taxon>
        <taxon>Methylosinus</taxon>
    </lineage>
</organism>
<keyword evidence="1" id="KW-0805">Transcription regulation</keyword>
<keyword evidence="6" id="KW-1185">Reference proteome</keyword>
<keyword evidence="3" id="KW-0804">Transcription</keyword>
<dbReference type="KEGG" id="mtw:CQW49_23735"/>
<evidence type="ECO:0000313" key="6">
    <source>
        <dbReference type="Proteomes" id="UP000230709"/>
    </source>
</evidence>
<evidence type="ECO:0000313" key="5">
    <source>
        <dbReference type="EMBL" id="ATQ70960.1"/>
    </source>
</evidence>
<dbReference type="InterPro" id="IPR000792">
    <property type="entry name" value="Tscrpt_reg_LuxR_C"/>
</dbReference>
<evidence type="ECO:0000256" key="2">
    <source>
        <dbReference type="ARBA" id="ARBA00023125"/>
    </source>
</evidence>
<dbReference type="InterPro" id="IPR036388">
    <property type="entry name" value="WH-like_DNA-bd_sf"/>
</dbReference>
<dbReference type="CDD" id="cd06170">
    <property type="entry name" value="LuxR_C_like"/>
    <property type="match status" value="1"/>
</dbReference>
<keyword evidence="5" id="KW-0614">Plasmid</keyword>
<dbReference type="Proteomes" id="UP000230709">
    <property type="component" value="Plasmid pOB3b3"/>
</dbReference>
<reference evidence="6" key="1">
    <citation type="submission" date="2017-10" db="EMBL/GenBank/DDBJ databases">
        <title>Completed PacBio SMRT sequence of Methylosinus trichosporium OB3b reveals presence of a third large plasmid.</title>
        <authorList>
            <person name="Charles T.C."/>
            <person name="Lynch M.D.J."/>
            <person name="Heil J.R."/>
            <person name="Cheng J."/>
        </authorList>
    </citation>
    <scope>NUCLEOTIDE SEQUENCE [LARGE SCALE GENOMIC DNA]</scope>
    <source>
        <strain evidence="6">OB3b</strain>
        <plasmid evidence="6">pob3b3</plasmid>
    </source>
</reference>
<dbReference type="PANTHER" id="PTHR44688:SF16">
    <property type="entry name" value="DNA-BINDING TRANSCRIPTIONAL ACTIVATOR DEVR_DOSR"/>
    <property type="match status" value="1"/>
</dbReference>
<evidence type="ECO:0000259" key="4">
    <source>
        <dbReference type="PROSITE" id="PS50043"/>
    </source>
</evidence>
<dbReference type="STRING" id="595536.GCA_000178815_00082"/>